<accession>A0A1H7M5H4</accession>
<protein>
    <recommendedName>
        <fullName evidence="3">Outer membrane protein beta-barrel domain-containing protein</fullName>
    </recommendedName>
</protein>
<keyword evidence="2" id="KW-1185">Reference proteome</keyword>
<proteinExistence type="predicted"/>
<reference evidence="1 2" key="1">
    <citation type="submission" date="2016-10" db="EMBL/GenBank/DDBJ databases">
        <authorList>
            <person name="de Groot N.N."/>
        </authorList>
    </citation>
    <scope>NUCLEOTIDE SEQUENCE [LARGE SCALE GENOMIC DNA]</scope>
    <source>
        <strain evidence="1 2">DSM 25232</strain>
    </source>
</reference>
<gene>
    <name evidence="1" type="ORF">SAMN04487910_1599</name>
</gene>
<dbReference type="EMBL" id="FOAB01000003">
    <property type="protein sequence ID" value="SEL06359.1"/>
    <property type="molecule type" value="Genomic_DNA"/>
</dbReference>
<dbReference type="RefSeq" id="WP_091407323.1">
    <property type="nucleotide sequence ID" value="NZ_FOAB01000003.1"/>
</dbReference>
<dbReference type="AlphaFoldDB" id="A0A1H7M5H4"/>
<dbReference type="Proteomes" id="UP000198521">
    <property type="component" value="Unassembled WGS sequence"/>
</dbReference>
<evidence type="ECO:0008006" key="3">
    <source>
        <dbReference type="Google" id="ProtNLM"/>
    </source>
</evidence>
<name>A0A1H7M5H4_AQUAM</name>
<evidence type="ECO:0000313" key="2">
    <source>
        <dbReference type="Proteomes" id="UP000198521"/>
    </source>
</evidence>
<evidence type="ECO:0000313" key="1">
    <source>
        <dbReference type="EMBL" id="SEL06359.1"/>
    </source>
</evidence>
<organism evidence="1 2">
    <name type="scientific">Aquimarina amphilecti</name>
    <dbReference type="NCBI Taxonomy" id="1038014"/>
    <lineage>
        <taxon>Bacteria</taxon>
        <taxon>Pseudomonadati</taxon>
        <taxon>Bacteroidota</taxon>
        <taxon>Flavobacteriia</taxon>
        <taxon>Flavobacteriales</taxon>
        <taxon>Flavobacteriaceae</taxon>
        <taxon>Aquimarina</taxon>
    </lineage>
</organism>
<sequence length="194" mass="22022">MNRLVTLGMILLLTMNYVFGQESLEKEHKLKVKSITAGFGVYHADLRGTDDPFGSNQNGPTLSVGLSLAYKKHIFSLDVDLGLDLYPDIIFEAIGGGDNEETFFNSYDILYGREFSVFKWFRIEAHTGLGVYLYKDWLASDGRYDTKEIIGIPVDLRLMIDSSRGFSFGINPEVNFNTINTTYMGSMVFQYRFN</sequence>